<comment type="caution">
    <text evidence="6">The sequence shown here is derived from an EMBL/GenBank/DDBJ whole genome shotgun (WGS) entry which is preliminary data.</text>
</comment>
<dbReference type="GO" id="GO:0003700">
    <property type="term" value="F:DNA-binding transcription factor activity"/>
    <property type="evidence" value="ECO:0007669"/>
    <property type="project" value="InterPro"/>
</dbReference>
<dbReference type="PROSITE" id="PS51000">
    <property type="entry name" value="HTH_DEOR_2"/>
    <property type="match status" value="1"/>
</dbReference>
<dbReference type="STRING" id="570156.AOG27_13505"/>
<keyword evidence="3" id="KW-0238">DNA-binding</keyword>
<dbReference type="InterPro" id="IPR050313">
    <property type="entry name" value="Carb_Metab_HTH_regulators"/>
</dbReference>
<protein>
    <submittedName>
        <fullName evidence="6">Decarboxylase</fullName>
    </submittedName>
</protein>
<dbReference type="PROSITE" id="PS00894">
    <property type="entry name" value="HTH_DEOR_1"/>
    <property type="match status" value="1"/>
</dbReference>
<dbReference type="InterPro" id="IPR001034">
    <property type="entry name" value="DeoR_HTH"/>
</dbReference>
<dbReference type="Gene3D" id="3.40.50.1360">
    <property type="match status" value="1"/>
</dbReference>
<dbReference type="InterPro" id="IPR014036">
    <property type="entry name" value="DeoR-like_C"/>
</dbReference>
<evidence type="ECO:0000256" key="1">
    <source>
        <dbReference type="ARBA" id="ARBA00022491"/>
    </source>
</evidence>
<dbReference type="SMART" id="SM00420">
    <property type="entry name" value="HTH_DEOR"/>
    <property type="match status" value="1"/>
</dbReference>
<dbReference type="PANTHER" id="PTHR30363">
    <property type="entry name" value="HTH-TYPE TRANSCRIPTIONAL REGULATOR SRLR-RELATED"/>
    <property type="match status" value="1"/>
</dbReference>
<dbReference type="SUPFAM" id="SSF100950">
    <property type="entry name" value="NagB/RpiA/CoA transferase-like"/>
    <property type="match status" value="1"/>
</dbReference>
<dbReference type="PANTHER" id="PTHR30363:SF4">
    <property type="entry name" value="GLYCEROL-3-PHOSPHATE REGULON REPRESSOR"/>
    <property type="match status" value="1"/>
</dbReference>
<evidence type="ECO:0000256" key="4">
    <source>
        <dbReference type="ARBA" id="ARBA00023163"/>
    </source>
</evidence>
<dbReference type="SUPFAM" id="SSF46785">
    <property type="entry name" value="Winged helix' DNA-binding domain"/>
    <property type="match status" value="1"/>
</dbReference>
<sequence>MLDYASFPDQRQALIKDHLQQTGRVVCVQLAKELNVSEHTIRRDLQELANQGVCKKVYGGAVINAQNDGSLVQRMVLNSDRKQLLAKACIPYFKEHAFVFIDSGSTNLAIASMIPHDLTLTVVTHTPAIAIALQSHQQCDVILLGGKISKQQGAAIGSCSLKQLQTMHFDLAVLGACAIDVEVGVSAFDVEDAQFKHAIVKQSNNVLIAVTEEKLSSVARHKVTALDAISVLITDAKKNDIKLAEFKDTELELVCTSE</sequence>
<dbReference type="InterPro" id="IPR036388">
    <property type="entry name" value="WH-like_DNA-bd_sf"/>
</dbReference>
<reference evidence="6 7" key="1">
    <citation type="submission" date="2015-09" db="EMBL/GenBank/DDBJ databases">
        <title>Draft Genome Sequence of Pseudoalteromonas lipolytica UCD-48B.</title>
        <authorList>
            <person name="Krusor M."/>
            <person name="Coil D.A."/>
            <person name="Lang J.M."/>
            <person name="Eisen J.A."/>
            <person name="Alexiev A."/>
        </authorList>
    </citation>
    <scope>NUCLEOTIDE SEQUENCE [LARGE SCALE GENOMIC DNA]</scope>
    <source>
        <strain evidence="6 7">UCD-48B</strain>
    </source>
</reference>
<accession>A0A0P7D3Y9</accession>
<dbReference type="Pfam" id="PF08220">
    <property type="entry name" value="HTH_DeoR"/>
    <property type="match status" value="1"/>
</dbReference>
<keyword evidence="1" id="KW-0678">Repressor</keyword>
<evidence type="ECO:0000313" key="7">
    <source>
        <dbReference type="Proteomes" id="UP000050378"/>
    </source>
</evidence>
<evidence type="ECO:0000313" key="6">
    <source>
        <dbReference type="EMBL" id="KPM83084.1"/>
    </source>
</evidence>
<dbReference type="PATRIC" id="fig|570156.3.peg.3807"/>
<dbReference type="SMART" id="SM01134">
    <property type="entry name" value="DeoRC"/>
    <property type="match status" value="1"/>
</dbReference>
<dbReference type="Proteomes" id="UP000050378">
    <property type="component" value="Unassembled WGS sequence"/>
</dbReference>
<keyword evidence="2" id="KW-0805">Transcription regulation</keyword>
<dbReference type="GO" id="GO:0003677">
    <property type="term" value="F:DNA binding"/>
    <property type="evidence" value="ECO:0007669"/>
    <property type="project" value="UniProtKB-KW"/>
</dbReference>
<dbReference type="RefSeq" id="WP_054553539.1">
    <property type="nucleotide sequence ID" value="NZ_LJTC01000008.1"/>
</dbReference>
<dbReference type="AlphaFoldDB" id="A0A0P7D3Y9"/>
<dbReference type="InterPro" id="IPR037171">
    <property type="entry name" value="NagB/RpiA_transferase-like"/>
</dbReference>
<evidence type="ECO:0000256" key="3">
    <source>
        <dbReference type="ARBA" id="ARBA00023125"/>
    </source>
</evidence>
<organism evidence="6 7">
    <name type="scientific">Pseudoalteromonas lipolytica</name>
    <dbReference type="NCBI Taxonomy" id="570156"/>
    <lineage>
        <taxon>Bacteria</taxon>
        <taxon>Pseudomonadati</taxon>
        <taxon>Pseudomonadota</taxon>
        <taxon>Gammaproteobacteria</taxon>
        <taxon>Alteromonadales</taxon>
        <taxon>Pseudoalteromonadaceae</taxon>
        <taxon>Pseudoalteromonas</taxon>
    </lineage>
</organism>
<dbReference type="EMBL" id="LJTC01000008">
    <property type="protein sequence ID" value="KPM83084.1"/>
    <property type="molecule type" value="Genomic_DNA"/>
</dbReference>
<dbReference type="InterPro" id="IPR036390">
    <property type="entry name" value="WH_DNA-bd_sf"/>
</dbReference>
<dbReference type="Pfam" id="PF00455">
    <property type="entry name" value="DeoRC"/>
    <property type="match status" value="1"/>
</dbReference>
<gene>
    <name evidence="6" type="ORF">AOG27_13505</name>
</gene>
<evidence type="ECO:0000259" key="5">
    <source>
        <dbReference type="PROSITE" id="PS51000"/>
    </source>
</evidence>
<dbReference type="InterPro" id="IPR018356">
    <property type="entry name" value="Tscrpt_reg_HTH_DeoR_CS"/>
</dbReference>
<dbReference type="Gene3D" id="1.10.10.10">
    <property type="entry name" value="Winged helix-like DNA-binding domain superfamily/Winged helix DNA-binding domain"/>
    <property type="match status" value="1"/>
</dbReference>
<proteinExistence type="predicted"/>
<keyword evidence="4" id="KW-0804">Transcription</keyword>
<name>A0A0P7D3Y9_9GAMM</name>
<dbReference type="PRINTS" id="PR00037">
    <property type="entry name" value="HTHLACR"/>
</dbReference>
<dbReference type="OrthoDB" id="5685843at2"/>
<feature type="domain" description="HTH deoR-type" evidence="5">
    <location>
        <begin position="8"/>
        <end position="63"/>
    </location>
</feature>
<evidence type="ECO:0000256" key="2">
    <source>
        <dbReference type="ARBA" id="ARBA00023015"/>
    </source>
</evidence>